<dbReference type="Gene3D" id="3.20.20.80">
    <property type="entry name" value="Glycosidases"/>
    <property type="match status" value="1"/>
</dbReference>
<dbReference type="GeneID" id="20803651"/>
<organism evidence="15">
    <name type="scientific">Aphanomyces astaci</name>
    <name type="common">Crayfish plague agent</name>
    <dbReference type="NCBI Taxonomy" id="112090"/>
    <lineage>
        <taxon>Eukaryota</taxon>
        <taxon>Sar</taxon>
        <taxon>Stramenopiles</taxon>
        <taxon>Oomycota</taxon>
        <taxon>Saprolegniomycetes</taxon>
        <taxon>Saprolegniales</taxon>
        <taxon>Verrucalvaceae</taxon>
        <taxon>Aphanomyces</taxon>
    </lineage>
</organism>
<dbReference type="GO" id="GO:0071555">
    <property type="term" value="P:cell wall organization"/>
    <property type="evidence" value="ECO:0007669"/>
    <property type="project" value="UniProtKB-KW"/>
</dbReference>
<evidence type="ECO:0000256" key="7">
    <source>
        <dbReference type="ARBA" id="ARBA00023180"/>
    </source>
</evidence>
<evidence type="ECO:0000313" key="16">
    <source>
        <dbReference type="EMBL" id="RQM25659.1"/>
    </source>
</evidence>
<dbReference type="EMBL" id="KI913116">
    <property type="protein sequence ID" value="ETV86464.1"/>
    <property type="molecule type" value="Genomic_DNA"/>
</dbReference>
<evidence type="ECO:0000256" key="10">
    <source>
        <dbReference type="ARBA" id="ARBA00023326"/>
    </source>
</evidence>
<dbReference type="GO" id="GO:0000272">
    <property type="term" value="P:polysaccharide catabolic process"/>
    <property type="evidence" value="ECO:0007669"/>
    <property type="project" value="UniProtKB-KW"/>
</dbReference>
<feature type="region of interest" description="Disordered" evidence="14">
    <location>
        <begin position="374"/>
        <end position="469"/>
    </location>
</feature>
<comment type="catalytic activity">
    <reaction evidence="1">
        <text>Hydrolysis of (1-&gt;3)-beta-D-glucosidic linkages in (1-&gt;3)-beta-D-glucans.</text>
        <dbReference type="EC" id="3.2.1.39"/>
    </reaction>
</comment>
<dbReference type="GO" id="GO:0005886">
    <property type="term" value="C:plasma membrane"/>
    <property type="evidence" value="ECO:0007669"/>
    <property type="project" value="UniProtKB-SubCell"/>
</dbReference>
<feature type="compositionally biased region" description="Polar residues" evidence="14">
    <location>
        <begin position="446"/>
        <end position="469"/>
    </location>
</feature>
<evidence type="ECO:0000256" key="2">
    <source>
        <dbReference type="ARBA" id="ARBA00004236"/>
    </source>
</evidence>
<keyword evidence="17" id="KW-1185">Reference proteome</keyword>
<dbReference type="GO" id="GO:0042973">
    <property type="term" value="F:glucan endo-1,3-beta-D-glucosidase activity"/>
    <property type="evidence" value="ECO:0007669"/>
    <property type="project" value="UniProtKB-EC"/>
</dbReference>
<feature type="compositionally biased region" description="Polar residues" evidence="14">
    <location>
        <begin position="374"/>
        <end position="386"/>
    </location>
</feature>
<dbReference type="VEuPathDB" id="FungiDB:H257_01655"/>
<dbReference type="InterPro" id="IPR017853">
    <property type="entry name" value="GH"/>
</dbReference>
<evidence type="ECO:0000256" key="3">
    <source>
        <dbReference type="ARBA" id="ARBA00012780"/>
    </source>
</evidence>
<dbReference type="EMBL" id="MZMZ02002471">
    <property type="protein sequence ID" value="RQM25659.1"/>
    <property type="molecule type" value="Genomic_DNA"/>
</dbReference>
<evidence type="ECO:0000256" key="13">
    <source>
        <dbReference type="ARBA" id="ARBA00043078"/>
    </source>
</evidence>
<dbReference type="SUPFAM" id="SSF51445">
    <property type="entry name" value="(Trans)glycosidases"/>
    <property type="match status" value="1"/>
</dbReference>
<dbReference type="RefSeq" id="XP_009823263.1">
    <property type="nucleotide sequence ID" value="XM_009824961.1"/>
</dbReference>
<keyword evidence="6" id="KW-0472">Membrane</keyword>
<gene>
    <name evidence="16" type="ORF">B5M09_006865</name>
    <name evidence="15" type="ORF">H257_01655</name>
</gene>
<evidence type="ECO:0000256" key="12">
    <source>
        <dbReference type="ARBA" id="ARBA00042373"/>
    </source>
</evidence>
<keyword evidence="8" id="KW-0119">Carbohydrate metabolism</keyword>
<evidence type="ECO:0000256" key="5">
    <source>
        <dbReference type="ARBA" id="ARBA00022801"/>
    </source>
</evidence>
<evidence type="ECO:0000256" key="11">
    <source>
        <dbReference type="ARBA" id="ARBA00037649"/>
    </source>
</evidence>
<dbReference type="InterPro" id="IPR050732">
    <property type="entry name" value="Beta-glucan_modifiers"/>
</dbReference>
<evidence type="ECO:0000313" key="17">
    <source>
        <dbReference type="Proteomes" id="UP000284702"/>
    </source>
</evidence>
<evidence type="ECO:0000256" key="1">
    <source>
        <dbReference type="ARBA" id="ARBA00000382"/>
    </source>
</evidence>
<evidence type="ECO:0000256" key="6">
    <source>
        <dbReference type="ARBA" id="ARBA00023136"/>
    </source>
</evidence>
<evidence type="ECO:0000256" key="14">
    <source>
        <dbReference type="SAM" id="MobiDB-lite"/>
    </source>
</evidence>
<name>W4H5B7_APHAT</name>
<dbReference type="Proteomes" id="UP000284702">
    <property type="component" value="Unassembled WGS sequence"/>
</dbReference>
<proteinExistence type="predicted"/>
<dbReference type="AlphaFoldDB" id="W4H5B7"/>
<evidence type="ECO:0000256" key="4">
    <source>
        <dbReference type="ARBA" id="ARBA00022475"/>
    </source>
</evidence>
<reference evidence="15" key="1">
    <citation type="submission" date="2013-12" db="EMBL/GenBank/DDBJ databases">
        <title>The Genome Sequence of Aphanomyces astaci APO3.</title>
        <authorList>
            <consortium name="The Broad Institute Genomics Platform"/>
            <person name="Russ C."/>
            <person name="Tyler B."/>
            <person name="van West P."/>
            <person name="Dieguez-Uribeondo J."/>
            <person name="Young S.K."/>
            <person name="Zeng Q."/>
            <person name="Gargeya S."/>
            <person name="Fitzgerald M."/>
            <person name="Abouelleil A."/>
            <person name="Alvarado L."/>
            <person name="Chapman S.B."/>
            <person name="Gainer-Dewar J."/>
            <person name="Goldberg J."/>
            <person name="Griggs A."/>
            <person name="Gujja S."/>
            <person name="Hansen M."/>
            <person name="Howarth C."/>
            <person name="Imamovic A."/>
            <person name="Ireland A."/>
            <person name="Larimer J."/>
            <person name="McCowan C."/>
            <person name="Murphy C."/>
            <person name="Pearson M."/>
            <person name="Poon T.W."/>
            <person name="Priest M."/>
            <person name="Roberts A."/>
            <person name="Saif S."/>
            <person name="Shea T."/>
            <person name="Sykes S."/>
            <person name="Wortman J."/>
            <person name="Nusbaum C."/>
            <person name="Birren B."/>
        </authorList>
    </citation>
    <scope>NUCLEOTIDE SEQUENCE [LARGE SCALE GENOMIC DNA]</scope>
    <source>
        <strain evidence="15">APO3</strain>
    </source>
</reference>
<dbReference type="PANTHER" id="PTHR16631:SF17">
    <property type="entry name" value="GLUCAN ENDO-1,3-BETA-GLUCOSIDASE BTGC"/>
    <property type="match status" value="1"/>
</dbReference>
<keyword evidence="7" id="KW-0325">Glycoprotein</keyword>
<keyword evidence="9" id="KW-0961">Cell wall biogenesis/degradation</keyword>
<comment type="subcellular location">
    <subcellularLocation>
        <location evidence="2">Cell membrane</location>
    </subcellularLocation>
</comment>
<feature type="compositionally biased region" description="Low complexity" evidence="14">
    <location>
        <begin position="394"/>
        <end position="439"/>
    </location>
</feature>
<keyword evidence="10" id="KW-0624">Polysaccharide degradation</keyword>
<keyword evidence="4" id="KW-1003">Cell membrane</keyword>
<protein>
    <recommendedName>
        <fullName evidence="3">glucan endo-1,3-beta-D-glucosidase</fullName>
        <ecNumber evidence="3">3.2.1.39</ecNumber>
    </recommendedName>
    <alternativeName>
        <fullName evidence="13">Endo-1,3-beta-glucanase btgC</fullName>
    </alternativeName>
    <alternativeName>
        <fullName evidence="12">Laminarinase btgC</fullName>
    </alternativeName>
</protein>
<comment type="function">
    <text evidence="11">Glucanases play a role in cell expansion during growth, in cell-cell fusion during mating, and in spore release during sporulation. This enzyme may be involved in beta-glucan degradation. Active on laminarin and lichenan.</text>
</comment>
<dbReference type="STRING" id="112090.W4H5B7"/>
<sequence length="494" mass="52706">MLFSQSNNSIVNTKTLPVSHLQQRHYFCRNSMNFGPTPPPDGGGRRVQPFSNLNPTKMKAATIVVASLAAAAHALDVQLSGINYNPRKGADWKPFEERCKSDDEVSADLKTLSAITSNIRLYSMTDCNQMEIVIPAAKKAGLTIWAGMWIGKDGANFENEKAKLASLIDKKLIDNSVVGLHVGSEAVYRKDLTTKQAIAYLEEVKALVVKAGLTFPVTIADIGDTYIWNPDLAAAVDIIAINQFPFWEGRAVDGAIEFMAERLAPLVKLAKENNKEIVIGETGWATAGKAKAAGEASPENAAAWLNDFHIYATEQKWPYYYFTSFDTPWKHNADDPESEAEVENHFGLFDAVTRQLKPAYANLKVQKRSVITNDADTSKPTTTPLNATPEPVVDGTTDATPAPAATDKAGTPVTTSAPSSGSDGSTSTTAAPDATTSTSEPKTADDNSTTSVPAAPAGNSTTSVPTTNAAGTMSMSTVVGLTIMATFVATTFGM</sequence>
<dbReference type="OrthoDB" id="77201at2759"/>
<keyword evidence="5" id="KW-0378">Hydrolase</keyword>
<evidence type="ECO:0000313" key="15">
    <source>
        <dbReference type="EMBL" id="ETV86464.1"/>
    </source>
</evidence>
<reference evidence="16 17" key="2">
    <citation type="submission" date="2018-07" db="EMBL/GenBank/DDBJ databases">
        <title>Annotation of Aphanomyces astaci genome assembly.</title>
        <authorList>
            <person name="Studholme D.J."/>
        </authorList>
    </citation>
    <scope>NUCLEOTIDE SEQUENCE [LARGE SCALE GENOMIC DNA]</scope>
    <source>
        <strain evidence="16">Pc</strain>
    </source>
</reference>
<dbReference type="PANTHER" id="PTHR16631">
    <property type="entry name" value="GLUCAN 1,3-BETA-GLUCOSIDASE"/>
    <property type="match status" value="1"/>
</dbReference>
<dbReference type="EC" id="3.2.1.39" evidence="3"/>
<evidence type="ECO:0000256" key="8">
    <source>
        <dbReference type="ARBA" id="ARBA00023277"/>
    </source>
</evidence>
<evidence type="ECO:0000256" key="9">
    <source>
        <dbReference type="ARBA" id="ARBA00023316"/>
    </source>
</evidence>
<accession>W4H5B7</accession>